<dbReference type="SUPFAM" id="SSF54909">
    <property type="entry name" value="Dimeric alpha+beta barrel"/>
    <property type="match status" value="1"/>
</dbReference>
<protein>
    <recommendedName>
        <fullName evidence="2">Stress-response A/B barrel domain-containing protein</fullName>
    </recommendedName>
</protein>
<comment type="caution">
    <text evidence="3">The sequence shown here is derived from an EMBL/GenBank/DDBJ whole genome shotgun (WGS) entry which is preliminary data.</text>
</comment>
<organism evidence="3 4">
    <name type="scientific">Fusarium irregulare</name>
    <dbReference type="NCBI Taxonomy" id="2494466"/>
    <lineage>
        <taxon>Eukaryota</taxon>
        <taxon>Fungi</taxon>
        <taxon>Dikarya</taxon>
        <taxon>Ascomycota</taxon>
        <taxon>Pezizomycotina</taxon>
        <taxon>Sordariomycetes</taxon>
        <taxon>Hypocreomycetidae</taxon>
        <taxon>Hypocreales</taxon>
        <taxon>Nectriaceae</taxon>
        <taxon>Fusarium</taxon>
        <taxon>Fusarium incarnatum-equiseti species complex</taxon>
    </lineage>
</organism>
<dbReference type="Gene3D" id="3.30.70.100">
    <property type="match status" value="1"/>
</dbReference>
<dbReference type="EMBL" id="JAPDHF010000005">
    <property type="protein sequence ID" value="KAJ4018088.1"/>
    <property type="molecule type" value="Genomic_DNA"/>
</dbReference>
<gene>
    <name evidence="3" type="ORF">NW766_004164</name>
</gene>
<comment type="subunit">
    <text evidence="1">Homodimer.</text>
</comment>
<proteinExistence type="predicted"/>
<dbReference type="InterPro" id="IPR011008">
    <property type="entry name" value="Dimeric_a/b-barrel"/>
</dbReference>
<keyword evidence="4" id="KW-1185">Reference proteome</keyword>
<dbReference type="OrthoDB" id="1601230at2759"/>
<dbReference type="PANTHER" id="PTHR33178:SF10">
    <property type="entry name" value="STRESS-RESPONSE A_B BARREL DOMAIN-CONTAINING PROTEIN"/>
    <property type="match status" value="1"/>
</dbReference>
<evidence type="ECO:0000313" key="3">
    <source>
        <dbReference type="EMBL" id="KAJ4018088.1"/>
    </source>
</evidence>
<feature type="domain" description="Stress-response A/B barrel" evidence="2">
    <location>
        <begin position="3"/>
        <end position="105"/>
    </location>
</feature>
<dbReference type="InterPro" id="IPR013097">
    <property type="entry name" value="Dabb"/>
</dbReference>
<evidence type="ECO:0000259" key="2">
    <source>
        <dbReference type="PROSITE" id="PS51502"/>
    </source>
</evidence>
<evidence type="ECO:0000313" key="4">
    <source>
        <dbReference type="Proteomes" id="UP001152130"/>
    </source>
</evidence>
<evidence type="ECO:0000256" key="1">
    <source>
        <dbReference type="ARBA" id="ARBA00011738"/>
    </source>
</evidence>
<dbReference type="PROSITE" id="PS51502">
    <property type="entry name" value="S_R_A_B_BARREL"/>
    <property type="match status" value="1"/>
</dbReference>
<accession>A0A9W8PU31</accession>
<dbReference type="Proteomes" id="UP001152130">
    <property type="component" value="Unassembled WGS sequence"/>
</dbReference>
<name>A0A9W8PU31_9HYPO</name>
<reference evidence="3" key="1">
    <citation type="submission" date="2022-10" db="EMBL/GenBank/DDBJ databases">
        <title>Fusarium specimens isolated from Avocado Roots.</title>
        <authorList>
            <person name="Stajich J."/>
            <person name="Roper C."/>
            <person name="Heimlech-Rivalta G."/>
        </authorList>
    </citation>
    <scope>NUCLEOTIDE SEQUENCE</scope>
    <source>
        <strain evidence="3">CF00143</strain>
    </source>
</reference>
<dbReference type="Pfam" id="PF07876">
    <property type="entry name" value="Dabb"/>
    <property type="match status" value="1"/>
</dbReference>
<dbReference type="AlphaFoldDB" id="A0A9W8PU31"/>
<dbReference type="PANTHER" id="PTHR33178">
    <property type="match status" value="1"/>
</dbReference>
<dbReference type="InterPro" id="IPR044662">
    <property type="entry name" value="HS1/DABB1-like"/>
</dbReference>
<dbReference type="SMART" id="SM00886">
    <property type="entry name" value="Dabb"/>
    <property type="match status" value="1"/>
</dbReference>
<sequence>MTVTHTVLFQFKSDVDSSQVREICDRFLALKDQCIHPTSNTPYIVSLVGGKDNSPEGMQNGLTHGFVVIFNSTEDRDYYVKTDPAHQDFISKVGSLLEKVTVLDFTNGVY</sequence>